<dbReference type="PANTHER" id="PTHR43685">
    <property type="entry name" value="GLYCOSYLTRANSFERASE"/>
    <property type="match status" value="1"/>
</dbReference>
<evidence type="ECO:0000259" key="1">
    <source>
        <dbReference type="Pfam" id="PF00535"/>
    </source>
</evidence>
<feature type="domain" description="Glycosyltransferase 2-like" evidence="1">
    <location>
        <begin position="545"/>
        <end position="721"/>
    </location>
</feature>
<dbReference type="InterPro" id="IPR029044">
    <property type="entry name" value="Nucleotide-diphossugar_trans"/>
</dbReference>
<dbReference type="RefSeq" id="WP_209459876.1">
    <property type="nucleotide sequence ID" value="NZ_JAGGKC010000018.1"/>
</dbReference>
<dbReference type="InterPro" id="IPR050834">
    <property type="entry name" value="Glycosyltransf_2"/>
</dbReference>
<evidence type="ECO:0000313" key="3">
    <source>
        <dbReference type="Proteomes" id="UP001519271"/>
    </source>
</evidence>
<accession>A0ABS4G545</accession>
<gene>
    <name evidence="2" type="ORF">J2Z34_002176</name>
</gene>
<dbReference type="Proteomes" id="UP001519271">
    <property type="component" value="Unassembled WGS sequence"/>
</dbReference>
<protein>
    <submittedName>
        <fullName evidence="2">Glycosyltransferase involved in cell wall biosynthesis</fullName>
    </submittedName>
</protein>
<feature type="domain" description="Glycosyltransferase 2-like" evidence="1">
    <location>
        <begin position="288"/>
        <end position="445"/>
    </location>
</feature>
<sequence>MISNNFKVSNARFHLTDKDKFVIGGWFAENNPEKNGIEAYLDKTRLEMSFDKYRGYDVRQRHLVHQANVSEEYYLYINLPKDFDKYGKLTVYTVNGDERIPSFEAPTKKIQLLKYQLPYCVDTVSIEGGDCKLSGWVASTDPFGVSAQDENGRDMDIDIEFFQRKDVSATFKEAALHEYCGFKAEVNNPTGKKLLFSFKSGDLSAQYEVDMAKALKGAYSQKENKLIKGLKYLKKHGIKWTALKAMQVVWGKAESAAEYEKWLNYHLRSEVELDAQRKYGFTVRPKFSIVVPLYKTPENFLREMVDSVTSQTYSNWELCMCEGSGTETQVIEILRDYSRRDERIKFTVSSRQLGISDNTNEAIKLATGDFIVLVDHDDLLTPDALFECALAIQDDAEVDVIYSDEDKLTMDGSAYFMPHFKPDFNIDLLRSMNYITHLFVAKRELMHSVGLFRNEFDGSQDYDMILRCTEQAKKVHHIPRILYHWRSHKDSVAENPESKLYAYDSAKKALDAHYSRMGIDAHVEFTKIYGVYKTFFHITAEPLVSIIISSNDSIKDIKRCISAIEFKSLYDNYEILIVDTGSKKGSTFSFYDELQAKFPKVKVVFYRGEKSYSKSRNFGAENSNGEYMLFMDDTISIITDEFFEELLGYARRTDVGAVGAKLYYEDDIIYHAGSVVNMDGITGNSFQGQSRYDNGYFARAITACDYSITNPSCFMTSREVFNNAGGFSEEFSTGLTVSDYCLAIGKTGKLTVFNPFAEAYRYVPVRPVNDSGKEGTVKIKNESEKFKERWKVLFSKGDPMYNRNLSLNRNDYHLKKV</sequence>
<evidence type="ECO:0000313" key="2">
    <source>
        <dbReference type="EMBL" id="MBP1919680.1"/>
    </source>
</evidence>
<dbReference type="EMBL" id="JAGGKC010000018">
    <property type="protein sequence ID" value="MBP1919680.1"/>
    <property type="molecule type" value="Genomic_DNA"/>
</dbReference>
<reference evidence="2 3" key="1">
    <citation type="submission" date="2021-03" db="EMBL/GenBank/DDBJ databases">
        <title>Genomic Encyclopedia of Type Strains, Phase IV (KMG-IV): sequencing the most valuable type-strain genomes for metagenomic binning, comparative biology and taxonomic classification.</title>
        <authorList>
            <person name="Goeker M."/>
        </authorList>
    </citation>
    <scope>NUCLEOTIDE SEQUENCE [LARGE SCALE GENOMIC DNA]</scope>
    <source>
        <strain evidence="2 3">DSM 6139</strain>
    </source>
</reference>
<name>A0ABS4G545_9CLOT</name>
<organism evidence="2 3">
    <name type="scientific">Youngiibacter multivorans</name>
    <dbReference type="NCBI Taxonomy" id="937251"/>
    <lineage>
        <taxon>Bacteria</taxon>
        <taxon>Bacillati</taxon>
        <taxon>Bacillota</taxon>
        <taxon>Clostridia</taxon>
        <taxon>Eubacteriales</taxon>
        <taxon>Clostridiaceae</taxon>
        <taxon>Youngiibacter</taxon>
    </lineage>
</organism>
<keyword evidence="3" id="KW-1185">Reference proteome</keyword>
<dbReference type="Gene3D" id="3.90.550.10">
    <property type="entry name" value="Spore Coat Polysaccharide Biosynthesis Protein SpsA, Chain A"/>
    <property type="match status" value="2"/>
</dbReference>
<comment type="caution">
    <text evidence="2">The sequence shown here is derived from an EMBL/GenBank/DDBJ whole genome shotgun (WGS) entry which is preliminary data.</text>
</comment>
<dbReference type="CDD" id="cd04184">
    <property type="entry name" value="GT2_RfbC_Mx_like"/>
    <property type="match status" value="1"/>
</dbReference>
<dbReference type="SUPFAM" id="SSF53448">
    <property type="entry name" value="Nucleotide-diphospho-sugar transferases"/>
    <property type="match status" value="2"/>
</dbReference>
<dbReference type="Pfam" id="PF00535">
    <property type="entry name" value="Glycos_transf_2"/>
    <property type="match status" value="2"/>
</dbReference>
<proteinExistence type="predicted"/>
<dbReference type="PANTHER" id="PTHR43685:SF2">
    <property type="entry name" value="GLYCOSYLTRANSFERASE 2-LIKE DOMAIN-CONTAINING PROTEIN"/>
    <property type="match status" value="1"/>
</dbReference>
<dbReference type="InterPro" id="IPR001173">
    <property type="entry name" value="Glyco_trans_2-like"/>
</dbReference>